<dbReference type="RefSeq" id="WP_378996642.1">
    <property type="nucleotide sequence ID" value="NZ_JBHSMT010000013.1"/>
</dbReference>
<comment type="caution">
    <text evidence="3">The sequence shown here is derived from an EMBL/GenBank/DDBJ whole genome shotgun (WGS) entry which is preliminary data.</text>
</comment>
<evidence type="ECO:0000313" key="4">
    <source>
        <dbReference type="Proteomes" id="UP001596045"/>
    </source>
</evidence>
<keyword evidence="2" id="KW-1133">Transmembrane helix</keyword>
<dbReference type="EMBL" id="JBHSMT010000013">
    <property type="protein sequence ID" value="MFC5473798.1"/>
    <property type="molecule type" value="Genomic_DNA"/>
</dbReference>
<evidence type="ECO:0000256" key="1">
    <source>
        <dbReference type="SAM" id="MobiDB-lite"/>
    </source>
</evidence>
<accession>A0ABW0M9T7</accession>
<name>A0ABW0M9T7_9BURK</name>
<organism evidence="3 4">
    <name type="scientific">Paraherbaspirillum soli</name>
    <dbReference type="NCBI Taxonomy" id="631222"/>
    <lineage>
        <taxon>Bacteria</taxon>
        <taxon>Pseudomonadati</taxon>
        <taxon>Pseudomonadota</taxon>
        <taxon>Betaproteobacteria</taxon>
        <taxon>Burkholderiales</taxon>
        <taxon>Oxalobacteraceae</taxon>
        <taxon>Paraherbaspirillum</taxon>
    </lineage>
</organism>
<keyword evidence="2" id="KW-0812">Transmembrane</keyword>
<keyword evidence="4" id="KW-1185">Reference proteome</keyword>
<proteinExistence type="predicted"/>
<protein>
    <submittedName>
        <fullName evidence="3">Type II secretion system protein</fullName>
    </submittedName>
</protein>
<evidence type="ECO:0000256" key="2">
    <source>
        <dbReference type="SAM" id="Phobius"/>
    </source>
</evidence>
<feature type="region of interest" description="Disordered" evidence="1">
    <location>
        <begin position="169"/>
        <end position="207"/>
    </location>
</feature>
<reference evidence="4" key="1">
    <citation type="journal article" date="2019" name="Int. J. Syst. Evol. Microbiol.">
        <title>The Global Catalogue of Microorganisms (GCM) 10K type strain sequencing project: providing services to taxonomists for standard genome sequencing and annotation.</title>
        <authorList>
            <consortium name="The Broad Institute Genomics Platform"/>
            <consortium name="The Broad Institute Genome Sequencing Center for Infectious Disease"/>
            <person name="Wu L."/>
            <person name="Ma J."/>
        </authorList>
    </citation>
    <scope>NUCLEOTIDE SEQUENCE [LARGE SCALE GENOMIC DNA]</scope>
    <source>
        <strain evidence="4">JCM 17066</strain>
    </source>
</reference>
<evidence type="ECO:0000313" key="3">
    <source>
        <dbReference type="EMBL" id="MFC5473798.1"/>
    </source>
</evidence>
<gene>
    <name evidence="3" type="ORF">ACFPM8_07485</name>
</gene>
<sequence length="207" mass="22818">MKPFKTDGGFAYLWVLLLVAIMGLGLTVGVDIYTTSVTRDKEAELLAIGRQFRVAIGRYYETQLGSGGKREYPASLEDLLRDNRSPGLKRHLRQVFVDPMTGSAEWGLVRVAGRIVGVHSLSAKMPIKQDHFEADDMSFRGKEKYSDWVFTYPSDLLLRTDVNGLNGAEGKELKPVDLKNSIGAPPQAATPLTDNPLSGPPRQPDTN</sequence>
<feature type="compositionally biased region" description="Pro residues" evidence="1">
    <location>
        <begin position="198"/>
        <end position="207"/>
    </location>
</feature>
<dbReference type="Proteomes" id="UP001596045">
    <property type="component" value="Unassembled WGS sequence"/>
</dbReference>
<feature type="transmembrane region" description="Helical" evidence="2">
    <location>
        <begin position="12"/>
        <end position="33"/>
    </location>
</feature>
<keyword evidence="2" id="KW-0472">Membrane</keyword>